<dbReference type="InterPro" id="IPR055348">
    <property type="entry name" value="DctQ"/>
</dbReference>
<dbReference type="EMBL" id="FNBW01000022">
    <property type="protein sequence ID" value="SDG55657.1"/>
    <property type="molecule type" value="Genomic_DNA"/>
</dbReference>
<keyword evidence="5 9" id="KW-0812">Transmembrane</keyword>
<dbReference type="InterPro" id="IPR007387">
    <property type="entry name" value="TRAP_DctQ"/>
</dbReference>
<comment type="subcellular location">
    <subcellularLocation>
        <location evidence="1 9">Cell inner membrane</location>
        <topology evidence="1 9">Multi-pass membrane protein</topology>
    </subcellularLocation>
</comment>
<dbReference type="AlphaFoldDB" id="A0A8G2F097"/>
<reference evidence="11 12" key="1">
    <citation type="submission" date="2016-10" db="EMBL/GenBank/DDBJ databases">
        <authorList>
            <person name="Varghese N."/>
            <person name="Submissions S."/>
        </authorList>
    </citation>
    <scope>NUCLEOTIDE SEQUENCE [LARGE SCALE GENOMIC DNA]</scope>
    <source>
        <strain evidence="11 12">DSM 18839</strain>
    </source>
</reference>
<evidence type="ECO:0000256" key="2">
    <source>
        <dbReference type="ARBA" id="ARBA00022448"/>
    </source>
</evidence>
<evidence type="ECO:0000313" key="11">
    <source>
        <dbReference type="EMBL" id="SDG55657.1"/>
    </source>
</evidence>
<evidence type="ECO:0000256" key="9">
    <source>
        <dbReference type="RuleBase" id="RU369079"/>
    </source>
</evidence>
<feature type="transmembrane region" description="Helical" evidence="9">
    <location>
        <begin position="24"/>
        <end position="45"/>
    </location>
</feature>
<dbReference type="Pfam" id="PF04290">
    <property type="entry name" value="DctQ"/>
    <property type="match status" value="1"/>
</dbReference>
<evidence type="ECO:0000259" key="10">
    <source>
        <dbReference type="Pfam" id="PF04290"/>
    </source>
</evidence>
<keyword evidence="4 9" id="KW-0997">Cell inner membrane</keyword>
<keyword evidence="7 9" id="KW-0472">Membrane</keyword>
<comment type="subunit">
    <text evidence="9">The complex comprises the extracytoplasmic solute receptor protein and the two transmembrane proteins.</text>
</comment>
<accession>A0A8G2F097</accession>
<name>A0A8G2F097_9PROT</name>
<feature type="domain" description="Tripartite ATP-independent periplasmic transporters DctQ component" evidence="10">
    <location>
        <begin position="74"/>
        <end position="185"/>
    </location>
</feature>
<dbReference type="GO" id="GO:0022857">
    <property type="term" value="F:transmembrane transporter activity"/>
    <property type="evidence" value="ECO:0007669"/>
    <property type="project" value="UniProtKB-UniRule"/>
</dbReference>
<evidence type="ECO:0000256" key="3">
    <source>
        <dbReference type="ARBA" id="ARBA00022475"/>
    </source>
</evidence>
<evidence type="ECO:0000256" key="1">
    <source>
        <dbReference type="ARBA" id="ARBA00004429"/>
    </source>
</evidence>
<gene>
    <name evidence="11" type="ORF">SAMN05660686_04833</name>
</gene>
<evidence type="ECO:0000256" key="5">
    <source>
        <dbReference type="ARBA" id="ARBA00022692"/>
    </source>
</evidence>
<dbReference type="PANTHER" id="PTHR35011">
    <property type="entry name" value="2,3-DIKETO-L-GULONATE TRAP TRANSPORTER SMALL PERMEASE PROTEIN YIAM"/>
    <property type="match status" value="1"/>
</dbReference>
<proteinExistence type="inferred from homology"/>
<evidence type="ECO:0000256" key="7">
    <source>
        <dbReference type="ARBA" id="ARBA00023136"/>
    </source>
</evidence>
<comment type="similarity">
    <text evidence="8 9">Belongs to the TRAP transporter small permease family.</text>
</comment>
<feature type="transmembrane region" description="Helical" evidence="9">
    <location>
        <begin position="164"/>
        <end position="186"/>
    </location>
</feature>
<feature type="transmembrane region" description="Helical" evidence="9">
    <location>
        <begin position="78"/>
        <end position="97"/>
    </location>
</feature>
<keyword evidence="12" id="KW-1185">Reference proteome</keyword>
<dbReference type="Proteomes" id="UP000198615">
    <property type="component" value="Unassembled WGS sequence"/>
</dbReference>
<organism evidence="11 12">
    <name type="scientific">Thalassobaculum litoreum DSM 18839</name>
    <dbReference type="NCBI Taxonomy" id="1123362"/>
    <lineage>
        <taxon>Bacteria</taxon>
        <taxon>Pseudomonadati</taxon>
        <taxon>Pseudomonadota</taxon>
        <taxon>Alphaproteobacteria</taxon>
        <taxon>Rhodospirillales</taxon>
        <taxon>Thalassobaculaceae</taxon>
        <taxon>Thalassobaculum</taxon>
    </lineage>
</organism>
<evidence type="ECO:0000313" key="12">
    <source>
        <dbReference type="Proteomes" id="UP000198615"/>
    </source>
</evidence>
<evidence type="ECO:0000256" key="4">
    <source>
        <dbReference type="ARBA" id="ARBA00022519"/>
    </source>
</evidence>
<feature type="transmembrane region" description="Helical" evidence="9">
    <location>
        <begin position="118"/>
        <end position="144"/>
    </location>
</feature>
<protein>
    <recommendedName>
        <fullName evidence="9">TRAP transporter small permease protein</fullName>
    </recommendedName>
</protein>
<evidence type="ECO:0000256" key="6">
    <source>
        <dbReference type="ARBA" id="ARBA00022989"/>
    </source>
</evidence>
<dbReference type="OrthoDB" id="9794346at2"/>
<keyword evidence="3" id="KW-1003">Cell membrane</keyword>
<keyword evidence="6 9" id="KW-1133">Transmembrane helix</keyword>
<keyword evidence="2 9" id="KW-0813">Transport</keyword>
<dbReference type="RefSeq" id="WP_038015157.1">
    <property type="nucleotide sequence ID" value="NZ_FNBW01000022.1"/>
</dbReference>
<sequence length="212" mass="24305">MTARPDRPTPWRHMLRAADALERPAVWVGQAVSWLFLPLIAIILFDALARRYLRKFEFVMESDLHFYLNSPAMQDAEWHLHAIIMLCALGYACACNAHVRLDMLRGKLGERGRLWVEFLGGLFLLLPFVAIFTADCFDFFWIAWVHDETAGETNGIGERWFIKFFMVLGPGLLLLAGLSVVLRVFVRLFGPPELAQETRTEAITERNFSAFN</sequence>
<dbReference type="PANTHER" id="PTHR35011:SF4">
    <property type="entry name" value="SLL1102 PROTEIN"/>
    <property type="match status" value="1"/>
</dbReference>
<dbReference type="GO" id="GO:0005886">
    <property type="term" value="C:plasma membrane"/>
    <property type="evidence" value="ECO:0007669"/>
    <property type="project" value="UniProtKB-SubCell"/>
</dbReference>
<comment type="caution">
    <text evidence="11">The sequence shown here is derived from an EMBL/GenBank/DDBJ whole genome shotgun (WGS) entry which is preliminary data.</text>
</comment>
<evidence type="ECO:0000256" key="8">
    <source>
        <dbReference type="ARBA" id="ARBA00038436"/>
    </source>
</evidence>
<comment type="function">
    <text evidence="9">Part of the tripartite ATP-independent periplasmic (TRAP) transport system.</text>
</comment>